<reference evidence="1" key="2">
    <citation type="submission" date="2020-09" db="EMBL/GenBank/DDBJ databases">
        <authorList>
            <person name="Sun Q."/>
            <person name="Ohkuma M."/>
        </authorList>
    </citation>
    <scope>NUCLEOTIDE SEQUENCE</scope>
    <source>
        <strain evidence="1">JCM 3091</strain>
    </source>
</reference>
<evidence type="ECO:0000313" key="2">
    <source>
        <dbReference type="Proteomes" id="UP000662200"/>
    </source>
</evidence>
<keyword evidence="2" id="KW-1185">Reference proteome</keyword>
<name>A0A8J3FK64_9ACTN</name>
<sequence>MLPKVECPSLYRTDRDSFLVQGWVVTDRDALATLDVPEGEAVVENPARMLPLLKAQAW</sequence>
<accession>A0A8J3FK64</accession>
<dbReference type="AlphaFoldDB" id="A0A8J3FK64"/>
<dbReference type="Proteomes" id="UP000662200">
    <property type="component" value="Unassembled WGS sequence"/>
</dbReference>
<proteinExistence type="predicted"/>
<organism evidence="1 2">
    <name type="scientific">Pilimelia terevasa</name>
    <dbReference type="NCBI Taxonomy" id="53372"/>
    <lineage>
        <taxon>Bacteria</taxon>
        <taxon>Bacillati</taxon>
        <taxon>Actinomycetota</taxon>
        <taxon>Actinomycetes</taxon>
        <taxon>Micromonosporales</taxon>
        <taxon>Micromonosporaceae</taxon>
        <taxon>Pilimelia</taxon>
    </lineage>
</organism>
<evidence type="ECO:0000313" key="1">
    <source>
        <dbReference type="EMBL" id="GGK42992.1"/>
    </source>
</evidence>
<protein>
    <submittedName>
        <fullName evidence="1">Uncharacterized protein</fullName>
    </submittedName>
</protein>
<comment type="caution">
    <text evidence="1">The sequence shown here is derived from an EMBL/GenBank/DDBJ whole genome shotgun (WGS) entry which is preliminary data.</text>
</comment>
<reference evidence="1" key="1">
    <citation type="journal article" date="2014" name="Int. J. Syst. Evol. Microbiol.">
        <title>Complete genome sequence of Corynebacterium casei LMG S-19264T (=DSM 44701T), isolated from a smear-ripened cheese.</title>
        <authorList>
            <consortium name="US DOE Joint Genome Institute (JGI-PGF)"/>
            <person name="Walter F."/>
            <person name="Albersmeier A."/>
            <person name="Kalinowski J."/>
            <person name="Ruckert C."/>
        </authorList>
    </citation>
    <scope>NUCLEOTIDE SEQUENCE</scope>
    <source>
        <strain evidence="1">JCM 3091</strain>
    </source>
</reference>
<dbReference type="EMBL" id="BMQC01000024">
    <property type="protein sequence ID" value="GGK42992.1"/>
    <property type="molecule type" value="Genomic_DNA"/>
</dbReference>
<gene>
    <name evidence="1" type="ORF">GCM10010124_39760</name>
</gene>